<sequence>LLRLANLCSDQRVCDVCVAPWFLWNAAMALSRLPLSLLRHGLCLSTSSGLSPYKCFLTLPRSRLPVSPQHSELVLCARRWEEARLQVMDNYESSWKLADHPKLPKGKTVAVVILGGWGEAKLDKYNCIHVAETSTMDSLKKV</sequence>
<dbReference type="Proteomes" id="UP000652761">
    <property type="component" value="Unassembled WGS sequence"/>
</dbReference>
<protein>
    <recommendedName>
        <fullName evidence="1">Metalloenzyme domain-containing protein</fullName>
    </recommendedName>
</protein>
<dbReference type="PANTHER" id="PTHR31637:SF0">
    <property type="entry name" value="2,3-BISPHOSPHOGLYCERATE-INDEPENDENT PHOSPHOGLYCERATE MUTASE"/>
    <property type="match status" value="1"/>
</dbReference>
<dbReference type="InterPro" id="IPR006124">
    <property type="entry name" value="Metalloenzyme"/>
</dbReference>
<dbReference type="Gene3D" id="3.40.720.10">
    <property type="entry name" value="Alkaline Phosphatase, subunit A"/>
    <property type="match status" value="1"/>
</dbReference>
<dbReference type="OrthoDB" id="785514at2759"/>
<dbReference type="PANTHER" id="PTHR31637">
    <property type="entry name" value="2,3-BISPHOSPHOGLYCERATE-INDEPENDENT PHOSPHOGLYCERATE MUTASE"/>
    <property type="match status" value="1"/>
</dbReference>
<evidence type="ECO:0000313" key="2">
    <source>
        <dbReference type="EMBL" id="MQM18168.1"/>
    </source>
</evidence>
<comment type="caution">
    <text evidence="2">The sequence shown here is derived from an EMBL/GenBank/DDBJ whole genome shotgun (WGS) entry which is preliminary data.</text>
</comment>
<feature type="non-terminal residue" evidence="2">
    <location>
        <position position="1"/>
    </location>
</feature>
<organism evidence="2 3">
    <name type="scientific">Colocasia esculenta</name>
    <name type="common">Wild taro</name>
    <name type="synonym">Arum esculentum</name>
    <dbReference type="NCBI Taxonomy" id="4460"/>
    <lineage>
        <taxon>Eukaryota</taxon>
        <taxon>Viridiplantae</taxon>
        <taxon>Streptophyta</taxon>
        <taxon>Embryophyta</taxon>
        <taxon>Tracheophyta</taxon>
        <taxon>Spermatophyta</taxon>
        <taxon>Magnoliopsida</taxon>
        <taxon>Liliopsida</taxon>
        <taxon>Araceae</taxon>
        <taxon>Aroideae</taxon>
        <taxon>Colocasieae</taxon>
        <taxon>Colocasia</taxon>
    </lineage>
</organism>
<dbReference type="Pfam" id="PF01676">
    <property type="entry name" value="Metalloenzyme"/>
    <property type="match status" value="1"/>
</dbReference>
<evidence type="ECO:0000313" key="3">
    <source>
        <dbReference type="Proteomes" id="UP000652761"/>
    </source>
</evidence>
<evidence type="ECO:0000259" key="1">
    <source>
        <dbReference type="Pfam" id="PF01676"/>
    </source>
</evidence>
<reference evidence="2" key="1">
    <citation type="submission" date="2017-07" db="EMBL/GenBank/DDBJ databases">
        <title>Taro Niue Genome Assembly and Annotation.</title>
        <authorList>
            <person name="Atibalentja N."/>
            <person name="Keating K."/>
            <person name="Fields C.J."/>
        </authorList>
    </citation>
    <scope>NUCLEOTIDE SEQUENCE</scope>
    <source>
        <strain evidence="2">Niue_2</strain>
        <tissue evidence="2">Leaf</tissue>
    </source>
</reference>
<keyword evidence="3" id="KW-1185">Reference proteome</keyword>
<dbReference type="InterPro" id="IPR017850">
    <property type="entry name" value="Alkaline_phosphatase_core_sf"/>
</dbReference>
<dbReference type="EMBL" id="NMUH01008014">
    <property type="protein sequence ID" value="MQM18168.1"/>
    <property type="molecule type" value="Genomic_DNA"/>
</dbReference>
<dbReference type="InterPro" id="IPR005995">
    <property type="entry name" value="Pgm_bpd_ind"/>
</dbReference>
<accession>A0A843XF85</accession>
<name>A0A843XF85_COLES</name>
<gene>
    <name evidence="2" type="ORF">Taro_051156</name>
</gene>
<dbReference type="AlphaFoldDB" id="A0A843XF85"/>
<dbReference type="GO" id="GO:0004619">
    <property type="term" value="F:phosphoglycerate mutase activity"/>
    <property type="evidence" value="ECO:0007669"/>
    <property type="project" value="InterPro"/>
</dbReference>
<proteinExistence type="predicted"/>
<feature type="domain" description="Metalloenzyme" evidence="1">
    <location>
        <begin position="107"/>
        <end position="141"/>
    </location>
</feature>
<dbReference type="GO" id="GO:0030145">
    <property type="term" value="F:manganese ion binding"/>
    <property type="evidence" value="ECO:0007669"/>
    <property type="project" value="TreeGrafter"/>
</dbReference>
<dbReference type="GO" id="GO:0006007">
    <property type="term" value="P:glucose catabolic process"/>
    <property type="evidence" value="ECO:0007669"/>
    <property type="project" value="InterPro"/>
</dbReference>